<keyword evidence="3" id="KW-1185">Reference proteome</keyword>
<dbReference type="AlphaFoldDB" id="A0A222DZB1"/>
<accession>A0A222DZB1</accession>
<evidence type="ECO:0000256" key="1">
    <source>
        <dbReference type="SAM" id="Phobius"/>
    </source>
</evidence>
<dbReference type="EMBL" id="CP022540">
    <property type="protein sequence ID" value="ASP19048.1"/>
    <property type="molecule type" value="Genomic_DNA"/>
</dbReference>
<name>A0A222DZB1_9RHOB</name>
<sequence>MIDYQTFSAFLIASIIVMQVLALIFRGKRIWDYTDYLWYFLAAGSLLLFVFDANEAAYLSKQALLKFELGEFFDTGVASFASELNKKGTLYSWVYELQNLKEHRHSLDFPTGGYVTLTGKTYPNAIEYLATWENPNITTDMPSVFPEAMFFDRVEIASAQQKVKELVAASRPTNFVTPKMLHWAAYALAMGAALRLAKTTALLKKY</sequence>
<protein>
    <submittedName>
        <fullName evidence="2">Uncharacterized protein</fullName>
    </submittedName>
</protein>
<dbReference type="Proteomes" id="UP000203589">
    <property type="component" value="Chromosome"/>
</dbReference>
<dbReference type="RefSeq" id="WP_094033353.1">
    <property type="nucleotide sequence ID" value="NZ_CP022540.1"/>
</dbReference>
<keyword evidence="1" id="KW-0812">Transmembrane</keyword>
<feature type="transmembrane region" description="Helical" evidence="1">
    <location>
        <begin position="37"/>
        <end position="59"/>
    </location>
</feature>
<gene>
    <name evidence="2" type="ORF">ANTHELSMS3_00324</name>
</gene>
<organism evidence="2 3">
    <name type="scientific">Antarctobacter heliothermus</name>
    <dbReference type="NCBI Taxonomy" id="74033"/>
    <lineage>
        <taxon>Bacteria</taxon>
        <taxon>Pseudomonadati</taxon>
        <taxon>Pseudomonadota</taxon>
        <taxon>Alphaproteobacteria</taxon>
        <taxon>Rhodobacterales</taxon>
        <taxon>Roseobacteraceae</taxon>
        <taxon>Antarctobacter</taxon>
    </lineage>
</organism>
<dbReference type="KEGG" id="aht:ANTHELSMS3_00324"/>
<evidence type="ECO:0000313" key="3">
    <source>
        <dbReference type="Proteomes" id="UP000203589"/>
    </source>
</evidence>
<evidence type="ECO:0000313" key="2">
    <source>
        <dbReference type="EMBL" id="ASP19048.1"/>
    </source>
</evidence>
<keyword evidence="1" id="KW-1133">Transmembrane helix</keyword>
<keyword evidence="1" id="KW-0472">Membrane</keyword>
<reference evidence="2 3" key="1">
    <citation type="submission" date="2017-07" db="EMBL/GenBank/DDBJ databases">
        <title>Genome Sequence of Antarctobacter heliothermus Strain SMS3 Isolated from a culture of the Diatom Skeletonema marinoi.</title>
        <authorList>
            <person name="Topel M."/>
            <person name="Pinder M.I.M."/>
            <person name="Johansson O.N."/>
            <person name="Kourtchenko O."/>
            <person name="Godhe A."/>
            <person name="Clarke A.K."/>
        </authorList>
    </citation>
    <scope>NUCLEOTIDE SEQUENCE [LARGE SCALE GENOMIC DNA]</scope>
    <source>
        <strain evidence="2 3">SMS3</strain>
    </source>
</reference>
<proteinExistence type="predicted"/>
<feature type="transmembrane region" description="Helical" evidence="1">
    <location>
        <begin position="6"/>
        <end position="25"/>
    </location>
</feature>